<dbReference type="Proteomes" id="UP000515800">
    <property type="component" value="Chromosome"/>
</dbReference>
<evidence type="ECO:0000313" key="3">
    <source>
        <dbReference type="Proteomes" id="UP000515800"/>
    </source>
</evidence>
<dbReference type="Pfam" id="PF02464">
    <property type="entry name" value="CinA"/>
    <property type="match status" value="1"/>
</dbReference>
<dbReference type="RefSeq" id="WP_187529315.1">
    <property type="nucleotide sequence ID" value="NZ_CP060724.1"/>
</dbReference>
<gene>
    <name evidence="2" type="ORF">H9L19_00830</name>
</gene>
<keyword evidence="2" id="KW-0378">Hydrolase</keyword>
<feature type="domain" description="CinA C-terminal" evidence="1">
    <location>
        <begin position="7"/>
        <end position="154"/>
    </location>
</feature>
<keyword evidence="3" id="KW-1185">Reference proteome</keyword>
<dbReference type="Gene3D" id="3.90.950.20">
    <property type="entry name" value="CinA-like"/>
    <property type="match status" value="1"/>
</dbReference>
<evidence type="ECO:0000313" key="2">
    <source>
        <dbReference type="EMBL" id="QNN75482.1"/>
    </source>
</evidence>
<evidence type="ECO:0000259" key="1">
    <source>
        <dbReference type="Pfam" id="PF02464"/>
    </source>
</evidence>
<protein>
    <submittedName>
        <fullName evidence="2">Nicotinamide-nucleotide amidohydrolase family protein</fullName>
    </submittedName>
</protein>
<dbReference type="GO" id="GO:0016787">
    <property type="term" value="F:hydrolase activity"/>
    <property type="evidence" value="ECO:0007669"/>
    <property type="project" value="UniProtKB-KW"/>
</dbReference>
<dbReference type="EMBL" id="CP060724">
    <property type="protein sequence ID" value="QNN75482.1"/>
    <property type="molecule type" value="Genomic_DNA"/>
</dbReference>
<sequence length="171" mass="18055">MTEQKIQLGQKLIKMDETITAVESLTAGLFAATLAETPGISAVFPGAFVTYSATAKTLLTGVPQALIARYGVVSEQVAVAMAFGAAKKMQTDWAISFTGVAGPDSLEGHAAGTVYIGIVYGQRLSYVQAFQLEGDRQMVREAAVSAGMNLLNAVILTPDKYFEKIVTKSGN</sequence>
<dbReference type="KEGG" id="wdi:H9L19_00830"/>
<organism evidence="2 3">
    <name type="scientific">Weissella diestrammenae</name>
    <dbReference type="NCBI Taxonomy" id="1162633"/>
    <lineage>
        <taxon>Bacteria</taxon>
        <taxon>Bacillati</taxon>
        <taxon>Bacillota</taxon>
        <taxon>Bacilli</taxon>
        <taxon>Lactobacillales</taxon>
        <taxon>Lactobacillaceae</taxon>
        <taxon>Weissella</taxon>
    </lineage>
</organism>
<dbReference type="SUPFAM" id="SSF142433">
    <property type="entry name" value="CinA-like"/>
    <property type="match status" value="1"/>
</dbReference>
<dbReference type="NCBIfam" id="TIGR00199">
    <property type="entry name" value="PncC_domain"/>
    <property type="match status" value="1"/>
</dbReference>
<proteinExistence type="predicted"/>
<reference evidence="2 3" key="1">
    <citation type="submission" date="2020-08" db="EMBL/GenBank/DDBJ databases">
        <title>Genome sequence of Weissella diestrammenae KACC 16890T.</title>
        <authorList>
            <person name="Hyun D.-W."/>
            <person name="Bae J.-W."/>
        </authorList>
    </citation>
    <scope>NUCLEOTIDE SEQUENCE [LARGE SCALE GENOMIC DNA]</scope>
    <source>
        <strain evidence="2 3">KACC 16890</strain>
    </source>
</reference>
<dbReference type="AlphaFoldDB" id="A0A7G9T5V7"/>
<name>A0A7G9T5V7_9LACO</name>
<accession>A0A7G9T5V7</accession>
<dbReference type="InterPro" id="IPR008136">
    <property type="entry name" value="CinA_C"/>
</dbReference>
<dbReference type="InterPro" id="IPR036653">
    <property type="entry name" value="CinA-like_C"/>
</dbReference>